<reference evidence="2" key="1">
    <citation type="journal article" date="2019" name="Int. J. Syst. Evol. Microbiol.">
        <title>The Global Catalogue of Microorganisms (GCM) 10K type strain sequencing project: providing services to taxonomists for standard genome sequencing and annotation.</title>
        <authorList>
            <consortium name="The Broad Institute Genomics Platform"/>
            <consortium name="The Broad Institute Genome Sequencing Center for Infectious Disease"/>
            <person name="Wu L."/>
            <person name="Ma J."/>
        </authorList>
    </citation>
    <scope>NUCLEOTIDE SEQUENCE [LARGE SCALE GENOMIC DNA]</scope>
    <source>
        <strain evidence="2">JCM 31696</strain>
    </source>
</reference>
<comment type="caution">
    <text evidence="1">The sequence shown here is derived from an EMBL/GenBank/DDBJ whole genome shotgun (WGS) entry which is preliminary data.</text>
</comment>
<dbReference type="EMBL" id="JBHTIR010004229">
    <property type="protein sequence ID" value="MFD0856711.1"/>
    <property type="molecule type" value="Genomic_DNA"/>
</dbReference>
<accession>A0ABW3CTB1</accession>
<organism evidence="1 2">
    <name type="scientific">Actinomadura adrarensis</name>
    <dbReference type="NCBI Taxonomy" id="1819600"/>
    <lineage>
        <taxon>Bacteria</taxon>
        <taxon>Bacillati</taxon>
        <taxon>Actinomycetota</taxon>
        <taxon>Actinomycetes</taxon>
        <taxon>Streptosporangiales</taxon>
        <taxon>Thermomonosporaceae</taxon>
        <taxon>Actinomadura</taxon>
    </lineage>
</organism>
<evidence type="ECO:0000313" key="1">
    <source>
        <dbReference type="EMBL" id="MFD0856711.1"/>
    </source>
</evidence>
<proteinExistence type="predicted"/>
<evidence type="ECO:0000313" key="2">
    <source>
        <dbReference type="Proteomes" id="UP001597083"/>
    </source>
</evidence>
<keyword evidence="2" id="KW-1185">Reference proteome</keyword>
<dbReference type="Proteomes" id="UP001597083">
    <property type="component" value="Unassembled WGS sequence"/>
</dbReference>
<name>A0ABW3CTB1_9ACTN</name>
<gene>
    <name evidence="1" type="ORF">ACFQ07_31050</name>
</gene>
<feature type="non-terminal residue" evidence="1">
    <location>
        <position position="67"/>
    </location>
</feature>
<protein>
    <submittedName>
        <fullName evidence="1">Uncharacterized protein</fullName>
    </submittedName>
</protein>
<sequence>MVGYPDDTIAHEYGALVDHTGSMYTGKVVSGEVNRPWSGVSVNRSPVTLAPTAAVCAPSGGASAGSS</sequence>